<feature type="non-terminal residue" evidence="25">
    <location>
        <position position="1"/>
    </location>
</feature>
<dbReference type="SUPFAM" id="SSF56112">
    <property type="entry name" value="Protein kinase-like (PK-like)"/>
    <property type="match status" value="1"/>
</dbReference>
<comment type="catalytic activity">
    <reaction evidence="19">
        <text>L-tyrosyl-[protein] + ATP = O-phospho-L-tyrosyl-[protein] + ADP + H(+)</text>
        <dbReference type="Rhea" id="RHEA:10596"/>
        <dbReference type="Rhea" id="RHEA-COMP:10136"/>
        <dbReference type="Rhea" id="RHEA-COMP:20101"/>
        <dbReference type="ChEBI" id="CHEBI:15378"/>
        <dbReference type="ChEBI" id="CHEBI:30616"/>
        <dbReference type="ChEBI" id="CHEBI:46858"/>
        <dbReference type="ChEBI" id="CHEBI:61978"/>
        <dbReference type="ChEBI" id="CHEBI:456216"/>
        <dbReference type="EC" id="2.7.10.1"/>
    </reaction>
</comment>
<dbReference type="InterPro" id="IPR050122">
    <property type="entry name" value="RTK"/>
</dbReference>
<keyword evidence="6" id="KW-0597">Phosphoprotein</keyword>
<evidence type="ECO:0000256" key="21">
    <source>
        <dbReference type="SAM" id="MobiDB-lite"/>
    </source>
</evidence>
<sequence length="1764" mass="200500">MAVKEWFRRLQPVQLYLVLFFTTAFFLVEIIASHITHSLTLLLNAYHMLCNIVALVGCIASIKYSYCERYNKSSNCSSLGNSSICINGEEQDSVTSLSTKTKESWSDKRMKNTFGWARIDIVTMLVCCIFLASFCFSLLMEALQTLVHIDHLDEMHHPLPVLCIGVSGILLNTFCYILIGGFTFNQGIFVHVTKSGDVILRRNVSSQETKNGEQQLSAQTRRSPLAIPKSEGLREMCRDVLGCVFVILVSILVYFTNSDVAKFIDPVFAIISSISLFVLCYPYMKESGLILLQTIPNHINIDCLKRELLVAFPGIVNVHDLHVWQLAKHQAICTVHIVFLNPMVYASITEQVTAFFVEMGITQVTVQPEFHKMKPNTEKTDCLITCHGEHCSSSQCCSRENFLEDACKSVKDDTINRRYDKKEKTPAAYAISLKKFTINEKETLERTVNDSKAEESILKSTNENACHSKQIQNDHRDEITASNKPIISPNQDQIVINEGEPLEITCTGSTPIQFIYPNDFGESVNTSIPKKTKENDEINNIYKYIFERPNTVFGDTGWYGCADHNVEIITNSYEREDPEVTWLYVYVKSNTNLFVEADTYAHLSAVAGGSIVIPCRLTSPDLIPILSDNNEEELKNASFDARIGFTIRNLLVKDSNWYKCSIEKDGEEHAVNYVLSVHLKQTLPDPKIQDESLLHVTRGQDLYVNCTIEVEISMRYVFNWNTPQQNSSRISTQQFRKQFDGNSVLVTCQLTILNVTDEDAGEYECVIRSIHDIKKITKNITIHDPQMKYIHLIPQHTDKYYQAESGNYVQWVVYVDGWPKPHLEWFKPNSEEIIESPKYFVNTSVTATILKIMSLSVIDSGNYTLEAKNDYMIEKLNFTLNVIAKPVSILTRIDSYYPPNKSTEFHCEVISNPSPNITWSFLRCPNYPSLENSTTVYPTDMTQSAAYSSSYRFESILKMPIEVSGKITCKACNVLACDSVTDNILVSDGVGAFGIIGPKEPVAKGDDIELICAASVYNYTDEFTWTILVNETEEPLIETERLQIVRHKTPFTYRSTLKLYHFINICLHDKMSKLIFLYNRCYTDPVSPYFTKTNMNETKIRTIDVMAEGHKTVILQCFTEGMPKPTVTWYKKMRKELMEAGLMHFEEGALECLNPDLTVDDQAELLPYDKKWEFPRELLKLGKQLGSGEFGVVMKAEAHGICESETVTTVAVKMVRRTTNPTYVRALASELKIMVHLGKHLNVVNLLGACTKNISKRELLVIVEYCRFGNLHNYLLRHRNDFINQIDPKTGKLDLNIGMDILMRTSSVSSNNSLSANSDTSDVVVHYCPGTNPDSPEINFSPDGCIDSNSSQPGWRSNYCGDYKDQHLKPICTQDLLSWAFQVARGMEYLCQRNVLHGDLAARNILLAEDNIVKICDFGLAKTMYKDGNYKKKGDGPVPIKWMAIESIRDRVFSTQSDIWSFGIVLWEFFTLAETPYPGMEAEKQYQKLIEGYRMEQPDYAIREVYDIMLQCWKAKPTLRPSFTDLVESIGNLLEENVRLHYISLNTPYMDMNTMNLESGKNDYLTMMSAPDHTVLSSPSHDYVNSPFSKSAPGSSYLCMSPGCPTDESGIFSPRPHQEHSHFEFPSPASDSEDAVELSPMLKHSEEDPYLKPINVHERRAEFARQRQAMKDQTVDRPIDRDSGYCNAPRNLHLIDLNDMDVNDAQMDTTDLKKKDYAPSIICMQDNYVNMPKQKNDLRKGIPDSFSNPSYVMISNNHEVDQKT</sequence>
<dbReference type="GO" id="GO:0004714">
    <property type="term" value="F:transmembrane receptor protein tyrosine kinase activity"/>
    <property type="evidence" value="ECO:0007669"/>
    <property type="project" value="UniProtKB-EC"/>
</dbReference>
<keyword evidence="13 22" id="KW-0472">Membrane</keyword>
<dbReference type="PROSITE" id="PS50011">
    <property type="entry name" value="PROTEIN_KINASE_DOM"/>
    <property type="match status" value="1"/>
</dbReference>
<dbReference type="Proteomes" id="UP000668214">
    <property type="component" value="Unassembled WGS sequence"/>
</dbReference>
<dbReference type="GO" id="GO:0005886">
    <property type="term" value="C:plasma membrane"/>
    <property type="evidence" value="ECO:0007669"/>
    <property type="project" value="UniProtKB-SubCell"/>
</dbReference>
<feature type="transmembrane region" description="Helical" evidence="22">
    <location>
        <begin position="119"/>
        <end position="139"/>
    </location>
</feature>
<evidence type="ECO:0000256" key="14">
    <source>
        <dbReference type="ARBA" id="ARBA00023137"/>
    </source>
</evidence>
<dbReference type="EMBL" id="JAANIA010000992">
    <property type="protein sequence ID" value="KAG5322286.1"/>
    <property type="molecule type" value="Genomic_DNA"/>
</dbReference>
<organism evidence="25 26">
    <name type="scientific">Pseudoatta argentina</name>
    <dbReference type="NCBI Taxonomy" id="621737"/>
    <lineage>
        <taxon>Eukaryota</taxon>
        <taxon>Metazoa</taxon>
        <taxon>Ecdysozoa</taxon>
        <taxon>Arthropoda</taxon>
        <taxon>Hexapoda</taxon>
        <taxon>Insecta</taxon>
        <taxon>Pterygota</taxon>
        <taxon>Neoptera</taxon>
        <taxon>Endopterygota</taxon>
        <taxon>Hymenoptera</taxon>
        <taxon>Apocrita</taxon>
        <taxon>Aculeata</taxon>
        <taxon>Formicoidea</taxon>
        <taxon>Formicidae</taxon>
        <taxon>Myrmicinae</taxon>
        <taxon>Pseudoatta</taxon>
    </lineage>
</organism>
<dbReference type="EC" id="2.7.10.1" evidence="4"/>
<dbReference type="SMART" id="SM00409">
    <property type="entry name" value="IG"/>
    <property type="match status" value="4"/>
</dbReference>
<keyword evidence="11 20" id="KW-0067">ATP-binding</keyword>
<evidence type="ECO:0000256" key="4">
    <source>
        <dbReference type="ARBA" id="ARBA00011902"/>
    </source>
</evidence>
<keyword evidence="18" id="KW-0393">Immunoglobulin domain</keyword>
<keyword evidence="26" id="KW-1185">Reference proteome</keyword>
<dbReference type="FunFam" id="1.10.510.10:FF:000373">
    <property type="entry name" value="Receptor protein-tyrosine kinase"/>
    <property type="match status" value="1"/>
</dbReference>
<keyword evidence="14" id="KW-0829">Tyrosine-protein kinase</keyword>
<dbReference type="PROSITE" id="PS00240">
    <property type="entry name" value="RECEPTOR_TYR_KIN_III"/>
    <property type="match status" value="1"/>
</dbReference>
<dbReference type="InterPro" id="IPR008266">
    <property type="entry name" value="Tyr_kinase_AS"/>
</dbReference>
<evidence type="ECO:0000256" key="11">
    <source>
        <dbReference type="ARBA" id="ARBA00022840"/>
    </source>
</evidence>
<dbReference type="Pfam" id="PF01545">
    <property type="entry name" value="Cation_efflux"/>
    <property type="match status" value="1"/>
</dbReference>
<dbReference type="InterPro" id="IPR058533">
    <property type="entry name" value="Cation_efflux_TM"/>
</dbReference>
<feature type="transmembrane region" description="Helical" evidence="22">
    <location>
        <begin position="41"/>
        <end position="62"/>
    </location>
</feature>
<feature type="region of interest" description="Disordered" evidence="21">
    <location>
        <begin position="1664"/>
        <end position="1683"/>
    </location>
</feature>
<dbReference type="Gene3D" id="3.30.200.20">
    <property type="entry name" value="Phosphorylase Kinase, domain 1"/>
    <property type="match status" value="1"/>
</dbReference>
<evidence type="ECO:0000256" key="12">
    <source>
        <dbReference type="ARBA" id="ARBA00022989"/>
    </source>
</evidence>
<reference evidence="25" key="1">
    <citation type="submission" date="2020-02" db="EMBL/GenBank/DDBJ databases">
        <title>Relaxed selection underlies rapid genomic changes in the transitions from sociality to social parasitism in ants.</title>
        <authorList>
            <person name="Bi X."/>
        </authorList>
    </citation>
    <scope>NUCLEOTIDE SEQUENCE</scope>
    <source>
        <strain evidence="25">BGI-DK2014c</strain>
        <tissue evidence="25">Whole body</tissue>
    </source>
</reference>
<evidence type="ECO:0000256" key="17">
    <source>
        <dbReference type="ARBA" id="ARBA00023180"/>
    </source>
</evidence>
<evidence type="ECO:0000259" key="24">
    <source>
        <dbReference type="PROSITE" id="PS50835"/>
    </source>
</evidence>
<dbReference type="Gene3D" id="1.10.510.10">
    <property type="entry name" value="Transferase(Phosphotransferase) domain 1"/>
    <property type="match status" value="1"/>
</dbReference>
<dbReference type="GO" id="GO:0007169">
    <property type="term" value="P:cell surface receptor protein tyrosine kinase signaling pathway"/>
    <property type="evidence" value="ECO:0007669"/>
    <property type="project" value="InterPro"/>
</dbReference>
<dbReference type="GO" id="GO:0043235">
    <property type="term" value="C:receptor complex"/>
    <property type="evidence" value="ECO:0007669"/>
    <property type="project" value="TreeGrafter"/>
</dbReference>
<keyword evidence="7" id="KW-0808">Transferase</keyword>
<evidence type="ECO:0000256" key="13">
    <source>
        <dbReference type="ARBA" id="ARBA00023136"/>
    </source>
</evidence>
<evidence type="ECO:0000256" key="1">
    <source>
        <dbReference type="ARBA" id="ARBA00004141"/>
    </source>
</evidence>
<feature type="domain" description="Ig-like" evidence="24">
    <location>
        <begin position="686"/>
        <end position="781"/>
    </location>
</feature>
<evidence type="ECO:0000256" key="6">
    <source>
        <dbReference type="ARBA" id="ARBA00022553"/>
    </source>
</evidence>
<dbReference type="InterPro" id="IPR000719">
    <property type="entry name" value="Prot_kinase_dom"/>
</dbReference>
<dbReference type="PROSITE" id="PS00109">
    <property type="entry name" value="PROTEIN_KINASE_TYR"/>
    <property type="match status" value="1"/>
</dbReference>
<feature type="non-terminal residue" evidence="25">
    <location>
        <position position="1764"/>
    </location>
</feature>
<dbReference type="Pfam" id="PF00047">
    <property type="entry name" value="ig"/>
    <property type="match status" value="1"/>
</dbReference>
<dbReference type="SUPFAM" id="SSF48726">
    <property type="entry name" value="Immunoglobulin"/>
    <property type="match status" value="4"/>
</dbReference>
<evidence type="ECO:0000256" key="16">
    <source>
        <dbReference type="ARBA" id="ARBA00023170"/>
    </source>
</evidence>
<comment type="caution">
    <text evidence="25">The sequence shown here is derived from an EMBL/GenBank/DDBJ whole genome shotgun (WGS) entry which is preliminary data.</text>
</comment>
<dbReference type="PANTHER" id="PTHR24416:SF600">
    <property type="entry name" value="PDGF- AND VEGF-RECEPTOR RELATED, ISOFORM J"/>
    <property type="match status" value="1"/>
</dbReference>
<keyword evidence="15" id="KW-1015">Disulfide bond</keyword>
<feature type="transmembrane region" description="Helical" evidence="22">
    <location>
        <begin position="239"/>
        <end position="257"/>
    </location>
</feature>
<keyword evidence="10" id="KW-0418">Kinase</keyword>
<dbReference type="InterPro" id="IPR036179">
    <property type="entry name" value="Ig-like_dom_sf"/>
</dbReference>
<dbReference type="InterPro" id="IPR027469">
    <property type="entry name" value="Cation_efflux_TMD_sf"/>
</dbReference>
<dbReference type="InterPro" id="IPR013783">
    <property type="entry name" value="Ig-like_fold"/>
</dbReference>
<dbReference type="PANTHER" id="PTHR24416">
    <property type="entry name" value="TYROSINE-PROTEIN KINASE RECEPTOR"/>
    <property type="match status" value="1"/>
</dbReference>
<dbReference type="InterPro" id="IPR013098">
    <property type="entry name" value="Ig_I-set"/>
</dbReference>
<name>A0A836FMK0_9HYME</name>
<dbReference type="FunFam" id="3.30.200.20:FF:000384">
    <property type="entry name" value="Receptor protein-tyrosine kinase"/>
    <property type="match status" value="1"/>
</dbReference>
<feature type="transmembrane region" description="Helical" evidence="22">
    <location>
        <begin position="159"/>
        <end position="179"/>
    </location>
</feature>
<evidence type="ECO:0000256" key="18">
    <source>
        <dbReference type="ARBA" id="ARBA00023319"/>
    </source>
</evidence>
<evidence type="ECO:0000313" key="25">
    <source>
        <dbReference type="EMBL" id="KAG5322286.1"/>
    </source>
</evidence>
<keyword evidence="12 22" id="KW-1133">Transmembrane helix</keyword>
<proteinExistence type="inferred from homology"/>
<evidence type="ECO:0000259" key="23">
    <source>
        <dbReference type="PROSITE" id="PS50011"/>
    </source>
</evidence>
<evidence type="ECO:0000256" key="7">
    <source>
        <dbReference type="ARBA" id="ARBA00022679"/>
    </source>
</evidence>
<evidence type="ECO:0000256" key="3">
    <source>
        <dbReference type="ARBA" id="ARBA00008873"/>
    </source>
</evidence>
<keyword evidence="8 22" id="KW-0812">Transmembrane</keyword>
<dbReference type="InterPro" id="IPR002524">
    <property type="entry name" value="Cation_efflux"/>
</dbReference>
<dbReference type="InterPro" id="IPR001824">
    <property type="entry name" value="Tyr_kinase_rcpt_3_CS"/>
</dbReference>
<comment type="similarity">
    <text evidence="3">Belongs to the cation diffusion facilitator (CDF) transporter (TC 2.A.4) family. SLC30A subfamily.</text>
</comment>
<feature type="transmembrane region" description="Helical" evidence="22">
    <location>
        <begin position="15"/>
        <end position="35"/>
    </location>
</feature>
<protein>
    <recommendedName>
        <fullName evidence="4">receptor protein-tyrosine kinase</fullName>
        <ecNumber evidence="4">2.7.10.1</ecNumber>
    </recommendedName>
</protein>
<dbReference type="Pfam" id="PF07679">
    <property type="entry name" value="I-set"/>
    <property type="match status" value="1"/>
</dbReference>
<dbReference type="PROSITE" id="PS00107">
    <property type="entry name" value="PROTEIN_KINASE_ATP"/>
    <property type="match status" value="1"/>
</dbReference>
<dbReference type="InterPro" id="IPR001245">
    <property type="entry name" value="Ser-Thr/Tyr_kinase_cat_dom"/>
</dbReference>
<keyword evidence="16" id="KW-0675">Receptor</keyword>
<dbReference type="Pfam" id="PF07714">
    <property type="entry name" value="PK_Tyr_Ser-Thr"/>
    <property type="match status" value="1"/>
</dbReference>
<dbReference type="InterPro" id="IPR007110">
    <property type="entry name" value="Ig-like_dom"/>
</dbReference>
<evidence type="ECO:0000256" key="15">
    <source>
        <dbReference type="ARBA" id="ARBA00023157"/>
    </source>
</evidence>
<evidence type="ECO:0000256" key="10">
    <source>
        <dbReference type="ARBA" id="ARBA00022777"/>
    </source>
</evidence>
<accession>A0A836FMK0</accession>
<keyword evidence="17" id="KW-0325">Glycoprotein</keyword>
<dbReference type="InterPro" id="IPR011009">
    <property type="entry name" value="Kinase-like_dom_sf"/>
</dbReference>
<evidence type="ECO:0000313" key="26">
    <source>
        <dbReference type="Proteomes" id="UP000668214"/>
    </source>
</evidence>
<dbReference type="GO" id="GO:0005524">
    <property type="term" value="F:ATP binding"/>
    <property type="evidence" value="ECO:0007669"/>
    <property type="project" value="UniProtKB-UniRule"/>
</dbReference>
<evidence type="ECO:0000256" key="22">
    <source>
        <dbReference type="SAM" id="Phobius"/>
    </source>
</evidence>
<evidence type="ECO:0000256" key="5">
    <source>
        <dbReference type="ARBA" id="ARBA00022473"/>
    </source>
</evidence>
<dbReference type="PROSITE" id="PS50835">
    <property type="entry name" value="IG_LIKE"/>
    <property type="match status" value="3"/>
</dbReference>
<dbReference type="SUPFAM" id="SSF161111">
    <property type="entry name" value="Cation efflux protein transmembrane domain-like"/>
    <property type="match status" value="2"/>
</dbReference>
<keyword evidence="5" id="KW-0217">Developmental protein</keyword>
<dbReference type="InterPro" id="IPR017441">
    <property type="entry name" value="Protein_kinase_ATP_BS"/>
</dbReference>
<comment type="subcellular location">
    <subcellularLocation>
        <location evidence="2">Cell membrane</location>
        <topology evidence="2">Single-pass type I membrane protein</topology>
    </subcellularLocation>
    <subcellularLocation>
        <location evidence="1">Membrane</location>
        <topology evidence="1">Multi-pass membrane protein</topology>
    </subcellularLocation>
</comment>
<feature type="domain" description="Ig-like" evidence="24">
    <location>
        <begin position="1088"/>
        <end position="1152"/>
    </location>
</feature>
<evidence type="ECO:0000256" key="20">
    <source>
        <dbReference type="PROSITE-ProRule" id="PRU10141"/>
    </source>
</evidence>
<dbReference type="Gene3D" id="2.60.40.10">
    <property type="entry name" value="Immunoglobulins"/>
    <property type="match status" value="5"/>
</dbReference>
<dbReference type="InterPro" id="IPR013151">
    <property type="entry name" value="Immunoglobulin_dom"/>
</dbReference>
<dbReference type="NCBIfam" id="TIGR01297">
    <property type="entry name" value="CDF"/>
    <property type="match status" value="1"/>
</dbReference>
<evidence type="ECO:0000256" key="19">
    <source>
        <dbReference type="ARBA" id="ARBA00051243"/>
    </source>
</evidence>
<keyword evidence="9 20" id="KW-0547">Nucleotide-binding</keyword>
<evidence type="ECO:0000256" key="8">
    <source>
        <dbReference type="ARBA" id="ARBA00022692"/>
    </source>
</evidence>
<evidence type="ECO:0000256" key="9">
    <source>
        <dbReference type="ARBA" id="ARBA00022741"/>
    </source>
</evidence>
<dbReference type="InterPro" id="IPR003599">
    <property type="entry name" value="Ig_sub"/>
</dbReference>
<feature type="domain" description="Protein kinase" evidence="23">
    <location>
        <begin position="1179"/>
        <end position="1534"/>
    </location>
</feature>
<gene>
    <name evidence="25" type="primary">Flt1</name>
    <name evidence="25" type="ORF">G6Z78_0010233</name>
</gene>
<feature type="binding site" evidence="20">
    <location>
        <position position="1213"/>
    </location>
    <ligand>
        <name>ATP</name>
        <dbReference type="ChEBI" id="CHEBI:30616"/>
    </ligand>
</feature>
<evidence type="ECO:0000256" key="2">
    <source>
        <dbReference type="ARBA" id="ARBA00004251"/>
    </source>
</evidence>
<dbReference type="GO" id="GO:0008324">
    <property type="term" value="F:monoatomic cation transmembrane transporter activity"/>
    <property type="evidence" value="ECO:0007669"/>
    <property type="project" value="InterPro"/>
</dbReference>
<feature type="domain" description="Ig-like" evidence="24">
    <location>
        <begin position="886"/>
        <end position="987"/>
    </location>
</feature>
<dbReference type="Gene3D" id="1.20.1510.10">
    <property type="entry name" value="Cation efflux protein transmembrane domain"/>
    <property type="match status" value="1"/>
</dbReference>